<evidence type="ECO:0000313" key="2">
    <source>
        <dbReference type="EMBL" id="GAH04701.1"/>
    </source>
</evidence>
<sequence length="43" mass="5272">YLLVMHSFFSIFPFLTNININYYRCKFQNFNKKNNINSTNYAQ</sequence>
<feature type="transmembrane region" description="Helical" evidence="1">
    <location>
        <begin position="6"/>
        <end position="23"/>
    </location>
</feature>
<keyword evidence="1" id="KW-0812">Transmembrane</keyword>
<comment type="caution">
    <text evidence="2">The sequence shown here is derived from an EMBL/GenBank/DDBJ whole genome shotgun (WGS) entry which is preliminary data.</text>
</comment>
<feature type="non-terminal residue" evidence="2">
    <location>
        <position position="1"/>
    </location>
</feature>
<reference evidence="2" key="1">
    <citation type="journal article" date="2014" name="Front. Microbiol.">
        <title>High frequency of phylogenetically diverse reductive dehalogenase-homologous genes in deep subseafloor sedimentary metagenomes.</title>
        <authorList>
            <person name="Kawai M."/>
            <person name="Futagami T."/>
            <person name="Toyoda A."/>
            <person name="Takaki Y."/>
            <person name="Nishi S."/>
            <person name="Hori S."/>
            <person name="Arai W."/>
            <person name="Tsubouchi T."/>
            <person name="Morono Y."/>
            <person name="Uchiyama I."/>
            <person name="Ito T."/>
            <person name="Fujiyama A."/>
            <person name="Inagaki F."/>
            <person name="Takami H."/>
        </authorList>
    </citation>
    <scope>NUCLEOTIDE SEQUENCE</scope>
    <source>
        <strain evidence="2">Expedition CK06-06</strain>
    </source>
</reference>
<gene>
    <name evidence="2" type="ORF">S01H4_42288</name>
</gene>
<protein>
    <submittedName>
        <fullName evidence="2">Uncharacterized protein</fullName>
    </submittedName>
</protein>
<evidence type="ECO:0000256" key="1">
    <source>
        <dbReference type="SAM" id="Phobius"/>
    </source>
</evidence>
<dbReference type="AlphaFoldDB" id="X1C9A5"/>
<accession>X1C9A5</accession>
<dbReference type="EMBL" id="BART01023208">
    <property type="protein sequence ID" value="GAH04701.1"/>
    <property type="molecule type" value="Genomic_DNA"/>
</dbReference>
<name>X1C9A5_9ZZZZ</name>
<keyword evidence="1" id="KW-0472">Membrane</keyword>
<organism evidence="2">
    <name type="scientific">marine sediment metagenome</name>
    <dbReference type="NCBI Taxonomy" id="412755"/>
    <lineage>
        <taxon>unclassified sequences</taxon>
        <taxon>metagenomes</taxon>
        <taxon>ecological metagenomes</taxon>
    </lineage>
</organism>
<proteinExistence type="predicted"/>
<keyword evidence="1" id="KW-1133">Transmembrane helix</keyword>